<evidence type="ECO:0000313" key="3">
    <source>
        <dbReference type="EMBL" id="CAI3971078.1"/>
    </source>
</evidence>
<sequence>MVAIPSIQNFERDLGSMISGKLDEALEGIVDKFSKIGDELTGRASGLLDRIKEPFVSIRDAMKINITGRAMDRVRAIAPLPGLRRQDPVESSLVNLSEVTEKGFKDTVDSLNKIEEYFKWQDEKQQAEDDKYQEPNQEQNPEPTQEDKKDFSAMILGGFKNFLGKVFSFLTKGALVIGVGTLIWNGISKMFDDVTKGIDFAEDAGMNREAGAIRGLLLGFQDDLMSRISAMGRWAAIGAMAGIPGGPGGILAGGLLGAALGGAVMIVDQWIGDYINRGLDALYDGADQFMEVFTGGNEERIKGRIADLMKKEDAMGKELEGYYDRIESLEKQIRKAELEGNDAIVNRLKRELTKVKDAQASKLADFDANRERIRGFQDELDVADKGFMDRLSLLWKDNIELPLTNATQYILETMFGKDIGRRMNEWADYIYEGTTGYLKTSWEMATRPFVNGWKSLTGVWDDGMNYLDKEIERTKLYWTGLFDETVNKVVSGVDSIGTFLTETIPDFVGGFFDNLKKKMADAFTYVKELGKVMYEEISVSDFNPFSDGPTYGERISARMAEYESKSRIRDNAESKNASADATFTAIQESADRAFERAVNANVGISNQTKVENNSFYDSGIAVRDKDPASVRDLLTINGITTNP</sequence>
<protein>
    <submittedName>
        <fullName evidence="3">Uncharacterized protein</fullName>
    </submittedName>
</protein>
<reference evidence="3" key="1">
    <citation type="submission" date="2022-10" db="EMBL/GenBank/DDBJ databases">
        <authorList>
            <person name="Meaden S."/>
        </authorList>
    </citation>
    <scope>NUCLEOTIDE SEQUENCE</scope>
</reference>
<gene>
    <name evidence="3" type="ORF">ORM20_00024</name>
</gene>
<evidence type="ECO:0000256" key="2">
    <source>
        <dbReference type="SAM" id="MobiDB-lite"/>
    </source>
</evidence>
<organism evidence="3">
    <name type="scientific">Ochrobactrum phage ORM_20</name>
    <dbReference type="NCBI Taxonomy" id="2985243"/>
    <lineage>
        <taxon>Viruses</taxon>
    </lineage>
</organism>
<feature type="compositionally biased region" description="Polar residues" evidence="2">
    <location>
        <begin position="134"/>
        <end position="143"/>
    </location>
</feature>
<feature type="coiled-coil region" evidence="1">
    <location>
        <begin position="319"/>
        <end position="346"/>
    </location>
</feature>
<accession>A0A9N6WSH1</accession>
<feature type="region of interest" description="Disordered" evidence="2">
    <location>
        <begin position="125"/>
        <end position="147"/>
    </location>
</feature>
<name>A0A9N6WSH1_9VIRU</name>
<proteinExistence type="predicted"/>
<keyword evidence="1" id="KW-0175">Coiled coil</keyword>
<evidence type="ECO:0000256" key="1">
    <source>
        <dbReference type="SAM" id="Coils"/>
    </source>
</evidence>
<dbReference type="EMBL" id="OX359470">
    <property type="protein sequence ID" value="CAI3971078.1"/>
    <property type="molecule type" value="Genomic_DNA"/>
</dbReference>